<dbReference type="PANTHER" id="PTHR45526">
    <property type="entry name" value="TRANSCRIPTIONAL REGULATORY PROTEIN DPIA"/>
    <property type="match status" value="1"/>
</dbReference>
<keyword evidence="4 9" id="KW-0902">Two-component regulatory system</keyword>
<dbReference type="InterPro" id="IPR036388">
    <property type="entry name" value="WH-like_DNA-bd_sf"/>
</dbReference>
<accession>A0A2D6YJ06</accession>
<proteinExistence type="predicted"/>
<evidence type="ECO:0000256" key="8">
    <source>
        <dbReference type="ARBA" id="ARBA00023163"/>
    </source>
</evidence>
<dbReference type="InterPro" id="IPR011006">
    <property type="entry name" value="CheY-like_superfamily"/>
</dbReference>
<comment type="caution">
    <text evidence="12">The sequence shown here is derived from an EMBL/GenBank/DDBJ whole genome shotgun (WGS) entry which is preliminary data.</text>
</comment>
<dbReference type="GO" id="GO:0003677">
    <property type="term" value="F:DNA binding"/>
    <property type="evidence" value="ECO:0007669"/>
    <property type="project" value="UniProtKB-KW"/>
</dbReference>
<dbReference type="InterPro" id="IPR051271">
    <property type="entry name" value="2C-system_Tx_regulators"/>
</dbReference>
<keyword evidence="5 9" id="KW-0805">Transcription regulation</keyword>
<keyword evidence="6 9" id="KW-0238">DNA-binding</keyword>
<dbReference type="CDD" id="cd19925">
    <property type="entry name" value="REC_citrate_TCS"/>
    <property type="match status" value="1"/>
</dbReference>
<dbReference type="Pfam" id="PF00072">
    <property type="entry name" value="Response_reg"/>
    <property type="match status" value="1"/>
</dbReference>
<evidence type="ECO:0000256" key="9">
    <source>
        <dbReference type="PIRNR" id="PIRNR006171"/>
    </source>
</evidence>
<dbReference type="PROSITE" id="PS50110">
    <property type="entry name" value="RESPONSE_REGULATORY"/>
    <property type="match status" value="1"/>
</dbReference>
<evidence type="ECO:0000259" key="11">
    <source>
        <dbReference type="PROSITE" id="PS50110"/>
    </source>
</evidence>
<dbReference type="PIRSF" id="PIRSF006171">
    <property type="entry name" value="RR_citrat_malat"/>
    <property type="match status" value="1"/>
</dbReference>
<keyword evidence="7 9" id="KW-0010">Activator</keyword>
<evidence type="ECO:0000256" key="3">
    <source>
        <dbReference type="ARBA" id="ARBA00022553"/>
    </source>
</evidence>
<reference evidence="13" key="1">
    <citation type="submission" date="2017-09" db="EMBL/GenBank/DDBJ databases">
        <title>The Reconstruction of 2,631 Draft Metagenome-Assembled Genomes from the Global Oceans.</title>
        <authorList>
            <person name="Tully B.J."/>
            <person name="Graham E.D."/>
            <person name="Heidelberg J.F."/>
        </authorList>
    </citation>
    <scope>NUCLEOTIDE SEQUENCE [LARGE SCALE GENOMIC DNA]</scope>
</reference>
<comment type="subcellular location">
    <subcellularLocation>
        <location evidence="1 9">Cytoplasm</location>
    </subcellularLocation>
</comment>
<evidence type="ECO:0000256" key="10">
    <source>
        <dbReference type="PROSITE-ProRule" id="PRU00169"/>
    </source>
</evidence>
<feature type="domain" description="Response regulatory" evidence="11">
    <location>
        <begin position="4"/>
        <end position="120"/>
    </location>
</feature>
<name>A0A2D6YJ06_9DELT</name>
<dbReference type="SMART" id="SM00448">
    <property type="entry name" value="REC"/>
    <property type="match status" value="1"/>
</dbReference>
<dbReference type="SUPFAM" id="SSF46785">
    <property type="entry name" value="Winged helix' DNA-binding domain"/>
    <property type="match status" value="1"/>
</dbReference>
<feature type="modified residue" description="4-aspartylphosphate" evidence="10">
    <location>
        <position position="55"/>
    </location>
</feature>
<dbReference type="PANTHER" id="PTHR45526:SF1">
    <property type="entry name" value="TRANSCRIPTIONAL REGULATORY PROTEIN DCUR-RELATED"/>
    <property type="match status" value="1"/>
</dbReference>
<dbReference type="AlphaFoldDB" id="A0A2D6YJ06"/>
<evidence type="ECO:0000256" key="4">
    <source>
        <dbReference type="ARBA" id="ARBA00023012"/>
    </source>
</evidence>
<evidence type="ECO:0000256" key="1">
    <source>
        <dbReference type="ARBA" id="ARBA00004496"/>
    </source>
</evidence>
<dbReference type="GO" id="GO:0000156">
    <property type="term" value="F:phosphorelay response regulator activity"/>
    <property type="evidence" value="ECO:0007669"/>
    <property type="project" value="TreeGrafter"/>
</dbReference>
<dbReference type="InterPro" id="IPR048714">
    <property type="entry name" value="DpiA-like_HTH"/>
</dbReference>
<evidence type="ECO:0000256" key="2">
    <source>
        <dbReference type="ARBA" id="ARBA00022490"/>
    </source>
</evidence>
<gene>
    <name evidence="12" type="ORF">CMN54_06910</name>
</gene>
<evidence type="ECO:0000313" key="12">
    <source>
        <dbReference type="EMBL" id="MAH63160.1"/>
    </source>
</evidence>
<dbReference type="InterPro" id="IPR024187">
    <property type="entry name" value="Sig_transdc_resp-reg_cit/mal"/>
</dbReference>
<organism evidence="12 13">
    <name type="scientific">SAR324 cluster bacterium</name>
    <dbReference type="NCBI Taxonomy" id="2024889"/>
    <lineage>
        <taxon>Bacteria</taxon>
        <taxon>Deltaproteobacteria</taxon>
        <taxon>SAR324 cluster</taxon>
    </lineage>
</organism>
<evidence type="ECO:0000256" key="6">
    <source>
        <dbReference type="ARBA" id="ARBA00023125"/>
    </source>
</evidence>
<evidence type="ECO:0000256" key="5">
    <source>
        <dbReference type="ARBA" id="ARBA00023015"/>
    </source>
</evidence>
<dbReference type="GO" id="GO:0003700">
    <property type="term" value="F:DNA-binding transcription factor activity"/>
    <property type="evidence" value="ECO:0007669"/>
    <property type="project" value="InterPro"/>
</dbReference>
<dbReference type="EMBL" id="NZEX01000081">
    <property type="protein sequence ID" value="MAH63160.1"/>
    <property type="molecule type" value="Genomic_DNA"/>
</dbReference>
<dbReference type="Gene3D" id="3.40.50.2300">
    <property type="match status" value="1"/>
</dbReference>
<dbReference type="InterPro" id="IPR001789">
    <property type="entry name" value="Sig_transdc_resp-reg_receiver"/>
</dbReference>
<dbReference type="Proteomes" id="UP000226525">
    <property type="component" value="Unassembled WGS sequence"/>
</dbReference>
<sequence>MVTRVLIADDDPRITEIHQHYVSKFAGFEVIGLSNTLEDTKLQIEVMEPQLLLLDIYFPDGSGIDLLKEIRLRSQALDIIPITAAKEVRLLQEALRGGVFDYILKPVVFSRFEQTLRRYRTHHSNLQSLDSLNQSDIDRIIHQEKLTDSPRMDSGLPKGIDPVTLDKILEEMKEGSTMFTSEEMAERVGASRTTARRYLEYLVSRGSVEVDVSYGGVGRPERIYRMT</sequence>
<protein>
    <recommendedName>
        <fullName evidence="9">Transcriptional regulatory protein</fullName>
    </recommendedName>
</protein>
<dbReference type="Gene3D" id="1.10.10.10">
    <property type="entry name" value="Winged helix-like DNA-binding domain superfamily/Winged helix DNA-binding domain"/>
    <property type="match status" value="1"/>
</dbReference>
<dbReference type="GO" id="GO:0005737">
    <property type="term" value="C:cytoplasm"/>
    <property type="evidence" value="ECO:0007669"/>
    <property type="project" value="UniProtKB-SubCell"/>
</dbReference>
<dbReference type="Pfam" id="PF20714">
    <property type="entry name" value="HTH_64"/>
    <property type="match status" value="1"/>
</dbReference>
<keyword evidence="8 9" id="KW-0804">Transcription</keyword>
<keyword evidence="3 10" id="KW-0597">Phosphoprotein</keyword>
<dbReference type="InterPro" id="IPR036390">
    <property type="entry name" value="WH_DNA-bd_sf"/>
</dbReference>
<evidence type="ECO:0000313" key="13">
    <source>
        <dbReference type="Proteomes" id="UP000226525"/>
    </source>
</evidence>
<keyword evidence="2 9" id="KW-0963">Cytoplasm</keyword>
<dbReference type="SUPFAM" id="SSF52172">
    <property type="entry name" value="CheY-like"/>
    <property type="match status" value="1"/>
</dbReference>
<evidence type="ECO:0000256" key="7">
    <source>
        <dbReference type="ARBA" id="ARBA00023159"/>
    </source>
</evidence>